<protein>
    <submittedName>
        <fullName evidence="1">Histidine phosphatase family protein</fullName>
    </submittedName>
</protein>
<reference evidence="1 2" key="1">
    <citation type="submission" date="2019-04" db="EMBL/GenBank/DDBJ databases">
        <title>Mesorhizobium composti sp. nov., isolated from compost.</title>
        <authorList>
            <person name="Lin S.-Y."/>
            <person name="Hameed A."/>
            <person name="Hsieh Y.-T."/>
            <person name="Young C.-C."/>
        </authorList>
    </citation>
    <scope>NUCLEOTIDE SEQUENCE [LARGE SCALE GENOMIC DNA]</scope>
    <source>
        <strain evidence="1 2">CC-YTH430</strain>
    </source>
</reference>
<dbReference type="Gene3D" id="3.40.50.1240">
    <property type="entry name" value="Phosphoglycerate mutase-like"/>
    <property type="match status" value="1"/>
</dbReference>
<proteinExistence type="predicted"/>
<comment type="caution">
    <text evidence="1">The sequence shown here is derived from an EMBL/GenBank/DDBJ whole genome shotgun (WGS) entry which is preliminary data.</text>
</comment>
<dbReference type="Proteomes" id="UP000306441">
    <property type="component" value="Unassembled WGS sequence"/>
</dbReference>
<dbReference type="Pfam" id="PF00300">
    <property type="entry name" value="His_Phos_1"/>
    <property type="match status" value="1"/>
</dbReference>
<dbReference type="PANTHER" id="PTHR48100">
    <property type="entry name" value="BROAD-SPECIFICITY PHOSPHATASE YOR283W-RELATED"/>
    <property type="match status" value="1"/>
</dbReference>
<dbReference type="CDD" id="cd07067">
    <property type="entry name" value="HP_PGM_like"/>
    <property type="match status" value="1"/>
</dbReference>
<name>A0ABY2Q986_9HYPH</name>
<dbReference type="RefSeq" id="WP_136355070.1">
    <property type="nucleotide sequence ID" value="NZ_SSNY01000003.1"/>
</dbReference>
<dbReference type="PIRSF" id="PIRSF000709">
    <property type="entry name" value="6PFK_2-Ptase"/>
    <property type="match status" value="1"/>
</dbReference>
<dbReference type="InterPro" id="IPR013078">
    <property type="entry name" value="His_Pase_superF_clade-1"/>
</dbReference>
<accession>A0ABY2Q986</accession>
<evidence type="ECO:0000313" key="1">
    <source>
        <dbReference type="EMBL" id="THF58156.1"/>
    </source>
</evidence>
<dbReference type="SMART" id="SM00855">
    <property type="entry name" value="PGAM"/>
    <property type="match status" value="1"/>
</dbReference>
<dbReference type="EMBL" id="SSNY01000003">
    <property type="protein sequence ID" value="THF58156.1"/>
    <property type="molecule type" value="Genomic_DNA"/>
</dbReference>
<keyword evidence="2" id="KW-1185">Reference proteome</keyword>
<organism evidence="1 2">
    <name type="scientific">Ollibium composti</name>
    <dbReference type="NCBI Taxonomy" id="2675109"/>
    <lineage>
        <taxon>Bacteria</taxon>
        <taxon>Pseudomonadati</taxon>
        <taxon>Pseudomonadota</taxon>
        <taxon>Alphaproteobacteria</taxon>
        <taxon>Hyphomicrobiales</taxon>
        <taxon>Phyllobacteriaceae</taxon>
        <taxon>Ollibium</taxon>
    </lineage>
</organism>
<dbReference type="PANTHER" id="PTHR48100:SF1">
    <property type="entry name" value="HISTIDINE PHOSPHATASE FAMILY PROTEIN-RELATED"/>
    <property type="match status" value="1"/>
</dbReference>
<sequence length="210" mass="23896">MKTRIVIVRHGHVEGIRPRRFRGREDVPLTPLGRSQAKATAAVISGTWKPDCVLVSPMIRCKETGTAIADACGLRIEVLQALNELDYGAWQWKTHEEIGRVFPDLYLRWLATPNLFRFPEGESLQDLTARTSDAIRHVLREYRERTVVMVGHNSVCRALLMQVLDQPLSAYWHLHFDPCGISEVEFLGDAPRALRINETFHLSSIQGNWA</sequence>
<dbReference type="InterPro" id="IPR029033">
    <property type="entry name" value="His_PPase_superfam"/>
</dbReference>
<gene>
    <name evidence="1" type="ORF">E6C48_05925</name>
</gene>
<evidence type="ECO:0000313" key="2">
    <source>
        <dbReference type="Proteomes" id="UP000306441"/>
    </source>
</evidence>
<dbReference type="InterPro" id="IPR050275">
    <property type="entry name" value="PGM_Phosphatase"/>
</dbReference>
<dbReference type="SUPFAM" id="SSF53254">
    <property type="entry name" value="Phosphoglycerate mutase-like"/>
    <property type="match status" value="1"/>
</dbReference>